<keyword evidence="2" id="KW-0963">Cytoplasm</keyword>
<evidence type="ECO:0000313" key="7">
    <source>
        <dbReference type="Proteomes" id="UP000001593"/>
    </source>
</evidence>
<feature type="compositionally biased region" description="Basic and acidic residues" evidence="4">
    <location>
        <begin position="271"/>
        <end position="313"/>
    </location>
</feature>
<dbReference type="GO" id="GO:0035330">
    <property type="term" value="P:regulation of hippo signaling"/>
    <property type="evidence" value="ECO:0000318"/>
    <property type="project" value="GO_Central"/>
</dbReference>
<comment type="subcellular location">
    <subcellularLocation>
        <location evidence="1">Cytoplasm</location>
    </subcellularLocation>
</comment>
<dbReference type="HOGENOM" id="CLU_026323_0_0_1"/>
<evidence type="ECO:0000256" key="4">
    <source>
        <dbReference type="SAM" id="MobiDB-lite"/>
    </source>
</evidence>
<dbReference type="Gene3D" id="2.20.70.10">
    <property type="match status" value="1"/>
</dbReference>
<dbReference type="AlphaFoldDB" id="A7RU79"/>
<accession>A7RU79</accession>
<feature type="compositionally biased region" description="Low complexity" evidence="4">
    <location>
        <begin position="67"/>
        <end position="91"/>
    </location>
</feature>
<dbReference type="GO" id="GO:0006355">
    <property type="term" value="P:regulation of DNA-templated transcription"/>
    <property type="evidence" value="ECO:0000318"/>
    <property type="project" value="GO_Central"/>
</dbReference>
<evidence type="ECO:0000259" key="5">
    <source>
        <dbReference type="PROSITE" id="PS50020"/>
    </source>
</evidence>
<feature type="region of interest" description="Disordered" evidence="4">
    <location>
        <begin position="65"/>
        <end position="101"/>
    </location>
</feature>
<dbReference type="InParanoid" id="A7RU79"/>
<dbReference type="EMBL" id="DS469539">
    <property type="protein sequence ID" value="EDO45035.1"/>
    <property type="molecule type" value="Genomic_DNA"/>
</dbReference>
<evidence type="ECO:0000256" key="1">
    <source>
        <dbReference type="ARBA" id="ARBA00004496"/>
    </source>
</evidence>
<dbReference type="OMA" id="ADYNEND"/>
<dbReference type="Pfam" id="PF00397">
    <property type="entry name" value="WW"/>
    <property type="match status" value="1"/>
</dbReference>
<keyword evidence="7" id="KW-1185">Reference proteome</keyword>
<dbReference type="CDD" id="cd00201">
    <property type="entry name" value="WW"/>
    <property type="match status" value="1"/>
</dbReference>
<dbReference type="GO" id="GO:0046621">
    <property type="term" value="P:negative regulation of organ growth"/>
    <property type="evidence" value="ECO:0000318"/>
    <property type="project" value="GO_Central"/>
</dbReference>
<organism evidence="6 7">
    <name type="scientific">Nematostella vectensis</name>
    <name type="common">Starlet sea anemone</name>
    <dbReference type="NCBI Taxonomy" id="45351"/>
    <lineage>
        <taxon>Eukaryota</taxon>
        <taxon>Metazoa</taxon>
        <taxon>Cnidaria</taxon>
        <taxon>Anthozoa</taxon>
        <taxon>Hexacorallia</taxon>
        <taxon>Actiniaria</taxon>
        <taxon>Edwardsiidae</taxon>
        <taxon>Nematostella</taxon>
    </lineage>
</organism>
<dbReference type="PROSITE" id="PS50020">
    <property type="entry name" value="WW_DOMAIN_2"/>
    <property type="match status" value="1"/>
</dbReference>
<dbReference type="InterPro" id="IPR001202">
    <property type="entry name" value="WW_dom"/>
</dbReference>
<protein>
    <recommendedName>
        <fullName evidence="5">WW domain-containing protein</fullName>
    </recommendedName>
</protein>
<dbReference type="PANTHER" id="PTHR14791">
    <property type="entry name" value="BOMB/KIRA PROTEINS"/>
    <property type="match status" value="1"/>
</dbReference>
<dbReference type="Proteomes" id="UP000001593">
    <property type="component" value="Unassembled WGS sequence"/>
</dbReference>
<feature type="domain" description="WW" evidence="5">
    <location>
        <begin position="16"/>
        <end position="50"/>
    </location>
</feature>
<sequence length="417" mass="47929">MAFNQFQQYQTAWQSQPLPPGWEARYDNNVGRYYFIHHATRTTTWKDPRLQQQEQIAMNNFGQQHTAAQPMNQPAAPVAQQPAAAQPSRQQALKKRPRYSVEIREPCSDQASLESYGFDFDEPKEKTESEKANLRSQMKIEFSSISDEVIAISLESADYNENDAREILRTLKREEEERMRREEIQRRQEEEERRERERQEQEERWQRKEQRQKEERERVEREAKKKELSAKFKRDYGEAIDEAVITMTLESMNYEEDDVRRILEDLKVEQEEQKKRMARELEEAKKKAAAKVAKEKSAKPKESKKPETKKPDTAPKATIKATPKPSAPVASTSKTTPARGRAGPSKTRQPIKTKPKPPEFKSPLRTASTGVDPALAKGPNASLLMSTAGTLPWPSAQSGTRVYVHGDPNIDYGDVTG</sequence>
<dbReference type="InterPro" id="IPR036020">
    <property type="entry name" value="WW_dom_sf"/>
</dbReference>
<feature type="region of interest" description="Disordered" evidence="4">
    <location>
        <begin position="271"/>
        <end position="375"/>
    </location>
</feature>
<evidence type="ECO:0000256" key="2">
    <source>
        <dbReference type="ARBA" id="ARBA00022490"/>
    </source>
</evidence>
<evidence type="ECO:0000256" key="3">
    <source>
        <dbReference type="ARBA" id="ARBA00022553"/>
    </source>
</evidence>
<feature type="region of interest" description="Disordered" evidence="4">
    <location>
        <begin position="114"/>
        <end position="133"/>
    </location>
</feature>
<dbReference type="STRING" id="45351.A7RU79"/>
<dbReference type="GO" id="GO:0005737">
    <property type="term" value="C:cytoplasm"/>
    <property type="evidence" value="ECO:0000318"/>
    <property type="project" value="GO_Central"/>
</dbReference>
<feature type="compositionally biased region" description="Basic and acidic residues" evidence="4">
    <location>
        <begin position="121"/>
        <end position="133"/>
    </location>
</feature>
<feature type="compositionally biased region" description="Basic and acidic residues" evidence="4">
    <location>
        <begin position="176"/>
        <end position="237"/>
    </location>
</feature>
<dbReference type="GO" id="GO:0060090">
    <property type="term" value="F:molecular adaptor activity"/>
    <property type="evidence" value="ECO:0000318"/>
    <property type="project" value="GO_Central"/>
</dbReference>
<dbReference type="PROSITE" id="PS01159">
    <property type="entry name" value="WW_DOMAIN_1"/>
    <property type="match status" value="1"/>
</dbReference>
<dbReference type="SUPFAM" id="SSF51045">
    <property type="entry name" value="WW domain"/>
    <property type="match status" value="1"/>
</dbReference>
<reference evidence="6 7" key="1">
    <citation type="journal article" date="2007" name="Science">
        <title>Sea anemone genome reveals ancestral eumetazoan gene repertoire and genomic organization.</title>
        <authorList>
            <person name="Putnam N.H."/>
            <person name="Srivastava M."/>
            <person name="Hellsten U."/>
            <person name="Dirks B."/>
            <person name="Chapman J."/>
            <person name="Salamov A."/>
            <person name="Terry A."/>
            <person name="Shapiro H."/>
            <person name="Lindquist E."/>
            <person name="Kapitonov V.V."/>
            <person name="Jurka J."/>
            <person name="Genikhovich G."/>
            <person name="Grigoriev I.V."/>
            <person name="Lucas S.M."/>
            <person name="Steele R.E."/>
            <person name="Finnerty J.R."/>
            <person name="Technau U."/>
            <person name="Martindale M.Q."/>
            <person name="Rokhsar D.S."/>
        </authorList>
    </citation>
    <scope>NUCLEOTIDE SEQUENCE [LARGE SCALE GENOMIC DNA]</scope>
    <source>
        <strain evidence="7">CH2 X CH6</strain>
    </source>
</reference>
<name>A7RU79_NEMVE</name>
<dbReference type="SMART" id="SM00456">
    <property type="entry name" value="WW"/>
    <property type="match status" value="1"/>
</dbReference>
<gene>
    <name evidence="6" type="ORF">NEMVEDRAFT_v1g240729</name>
</gene>
<dbReference type="PANTHER" id="PTHR14791:SF29">
    <property type="entry name" value="PROTEIN KIBRA"/>
    <property type="match status" value="1"/>
</dbReference>
<evidence type="ECO:0000313" key="6">
    <source>
        <dbReference type="EMBL" id="EDO45035.1"/>
    </source>
</evidence>
<keyword evidence="3" id="KW-0597">Phosphoprotein</keyword>
<dbReference type="GO" id="GO:0016477">
    <property type="term" value="P:cell migration"/>
    <property type="evidence" value="ECO:0000318"/>
    <property type="project" value="GO_Central"/>
</dbReference>
<dbReference type="eggNOG" id="ENOG502SBUD">
    <property type="taxonomic scope" value="Eukaryota"/>
</dbReference>
<feature type="region of interest" description="Disordered" evidence="4">
    <location>
        <begin position="176"/>
        <end position="239"/>
    </location>
</feature>
<dbReference type="InterPro" id="IPR051105">
    <property type="entry name" value="WWC/KIBRA_Hippo_Reg"/>
</dbReference>
<proteinExistence type="predicted"/>
<dbReference type="GO" id="GO:0019900">
    <property type="term" value="F:kinase binding"/>
    <property type="evidence" value="ECO:0000318"/>
    <property type="project" value="GO_Central"/>
</dbReference>